<keyword evidence="9" id="KW-1185">Reference proteome</keyword>
<dbReference type="PANTHER" id="PTHR23354">
    <property type="entry name" value="NUCLEOLAR PROTEIN 7/ESTROGEN RECEPTOR COACTIVATOR-RELATED"/>
    <property type="match status" value="1"/>
</dbReference>
<evidence type="ECO:0000256" key="4">
    <source>
        <dbReference type="ARBA" id="ARBA00015163"/>
    </source>
</evidence>
<evidence type="ECO:0000256" key="1">
    <source>
        <dbReference type="ARBA" id="ARBA00002738"/>
    </source>
</evidence>
<name>A0A9N9C3Y3_9GLOM</name>
<dbReference type="EMBL" id="CAJVPZ010007587">
    <property type="protein sequence ID" value="CAG8588320.1"/>
    <property type="molecule type" value="Genomic_DNA"/>
</dbReference>
<evidence type="ECO:0000259" key="7">
    <source>
        <dbReference type="PROSITE" id="PS51886"/>
    </source>
</evidence>
<proteinExistence type="inferred from homology"/>
<feature type="non-terminal residue" evidence="8">
    <location>
        <position position="525"/>
    </location>
</feature>
<feature type="domain" description="TLDc" evidence="7">
    <location>
        <begin position="290"/>
        <end position="487"/>
    </location>
</feature>
<comment type="similarity">
    <text evidence="3">Belongs to the RTC5 family.</text>
</comment>
<feature type="compositionally biased region" description="Polar residues" evidence="6">
    <location>
        <begin position="1"/>
        <end position="16"/>
    </location>
</feature>
<comment type="function">
    <text evidence="1">May be involved in a process influencing telomere capping.</text>
</comment>
<dbReference type="SMART" id="SM00584">
    <property type="entry name" value="TLDc"/>
    <property type="match status" value="1"/>
</dbReference>
<dbReference type="OrthoDB" id="289228at2759"/>
<evidence type="ECO:0000313" key="8">
    <source>
        <dbReference type="EMBL" id="CAG8588320.1"/>
    </source>
</evidence>
<keyword evidence="5" id="KW-0963">Cytoplasm</keyword>
<dbReference type="Proteomes" id="UP000789396">
    <property type="component" value="Unassembled WGS sequence"/>
</dbReference>
<dbReference type="InterPro" id="IPR006571">
    <property type="entry name" value="TLDc_dom"/>
</dbReference>
<dbReference type="PANTHER" id="PTHR23354:SF130">
    <property type="entry name" value="RESTRICTION OF TELOMERE CAPPING PROTEIN 5"/>
    <property type="match status" value="1"/>
</dbReference>
<evidence type="ECO:0000256" key="3">
    <source>
        <dbReference type="ARBA" id="ARBA00006731"/>
    </source>
</evidence>
<sequence>MGISLSSESQHINSTEQTKKTIRTTPDRISSELLKKNFSQIESYSLKTCFDTICTVSKDGIAHIDEESFVKYLSFADNIGVGPLIFRSFSYLANYPSTAHTPSLLTFNGLVKAIAIYCDKIKNVIDEDYSKLLFESFATWEDDESCKEFLSLDKNTSTTTIKLPKVKCQDLIDILTAIVWVTTCEMITANAESGNFMEILSNMISLKNISQIRDAVTPIVYSISKPDTMFITWPKFKSFICRNAPNMFRSWSSFFYGQFFIGQTLSRTRKDSLFFGPPVRSLPVLDSKSDLLSPINMAILSWMPLPDHVFNRRQWNRLYTSTKHGFSMSSFSTNVFKYHGPTLMLIHAIVISDDSIGNNDENDTILLGAYISESWNSSKPFGTEECLLFEIFPTYESFPATNHNSNYVYYNTSSGIGFGGTDTVRKTSRLDNKHSGSFILQLDNTLQNGTYRSDSLKGSHHSYKLSATRTYFDIQFEVLEIQVFGLGGDTAKQRQDNERIWEENLAKRKGFRQYNSNAMDKEMLK</sequence>
<feature type="region of interest" description="Disordered" evidence="6">
    <location>
        <begin position="1"/>
        <end position="24"/>
    </location>
</feature>
<comment type="subcellular location">
    <subcellularLocation>
        <location evidence="2">Cytoplasm</location>
    </subcellularLocation>
</comment>
<accession>A0A9N9C3Y3</accession>
<dbReference type="GO" id="GO:0005634">
    <property type="term" value="C:nucleus"/>
    <property type="evidence" value="ECO:0007669"/>
    <property type="project" value="TreeGrafter"/>
</dbReference>
<reference evidence="8" key="1">
    <citation type="submission" date="2021-06" db="EMBL/GenBank/DDBJ databases">
        <authorList>
            <person name="Kallberg Y."/>
            <person name="Tangrot J."/>
            <person name="Rosling A."/>
        </authorList>
    </citation>
    <scope>NUCLEOTIDE SEQUENCE</scope>
    <source>
        <strain evidence="8">IN212</strain>
    </source>
</reference>
<dbReference type="AlphaFoldDB" id="A0A9N9C3Y3"/>
<dbReference type="Pfam" id="PF07534">
    <property type="entry name" value="TLD"/>
    <property type="match status" value="1"/>
</dbReference>
<gene>
    <name evidence="8" type="ORF">RFULGI_LOCUS6129</name>
</gene>
<evidence type="ECO:0000313" key="9">
    <source>
        <dbReference type="Proteomes" id="UP000789396"/>
    </source>
</evidence>
<evidence type="ECO:0000256" key="6">
    <source>
        <dbReference type="SAM" id="MobiDB-lite"/>
    </source>
</evidence>
<dbReference type="GO" id="GO:0006979">
    <property type="term" value="P:response to oxidative stress"/>
    <property type="evidence" value="ECO:0007669"/>
    <property type="project" value="TreeGrafter"/>
</dbReference>
<dbReference type="PROSITE" id="PS51886">
    <property type="entry name" value="TLDC"/>
    <property type="match status" value="1"/>
</dbReference>
<comment type="caution">
    <text evidence="8">The sequence shown here is derived from an EMBL/GenBank/DDBJ whole genome shotgun (WGS) entry which is preliminary data.</text>
</comment>
<evidence type="ECO:0000256" key="5">
    <source>
        <dbReference type="ARBA" id="ARBA00022490"/>
    </source>
</evidence>
<protein>
    <recommendedName>
        <fullName evidence="4">Restriction of telomere capping protein 5</fullName>
    </recommendedName>
</protein>
<dbReference type="GO" id="GO:0005737">
    <property type="term" value="C:cytoplasm"/>
    <property type="evidence" value="ECO:0007669"/>
    <property type="project" value="UniProtKB-SubCell"/>
</dbReference>
<organism evidence="8 9">
    <name type="scientific">Racocetra fulgida</name>
    <dbReference type="NCBI Taxonomy" id="60492"/>
    <lineage>
        <taxon>Eukaryota</taxon>
        <taxon>Fungi</taxon>
        <taxon>Fungi incertae sedis</taxon>
        <taxon>Mucoromycota</taxon>
        <taxon>Glomeromycotina</taxon>
        <taxon>Glomeromycetes</taxon>
        <taxon>Diversisporales</taxon>
        <taxon>Gigasporaceae</taxon>
        <taxon>Racocetra</taxon>
    </lineage>
</organism>
<evidence type="ECO:0000256" key="2">
    <source>
        <dbReference type="ARBA" id="ARBA00004496"/>
    </source>
</evidence>